<dbReference type="AlphaFoldDB" id="A0A365P1P7"/>
<proteinExistence type="predicted"/>
<evidence type="ECO:0000313" key="4">
    <source>
        <dbReference type="Proteomes" id="UP000253319"/>
    </source>
</evidence>
<dbReference type="RefSeq" id="WP_113988881.1">
    <property type="nucleotide sequence ID" value="NZ_QLST01000007.1"/>
</dbReference>
<name>A0A365P1P7_9FLAO</name>
<dbReference type="Gene3D" id="3.30.70.100">
    <property type="match status" value="1"/>
</dbReference>
<dbReference type="InterPro" id="IPR036163">
    <property type="entry name" value="HMA_dom_sf"/>
</dbReference>
<keyword evidence="4" id="KW-1185">Reference proteome</keyword>
<dbReference type="CDD" id="cd00371">
    <property type="entry name" value="HMA"/>
    <property type="match status" value="1"/>
</dbReference>
<dbReference type="PROSITE" id="PS51257">
    <property type="entry name" value="PROKAR_LIPOPROTEIN"/>
    <property type="match status" value="1"/>
</dbReference>
<dbReference type="Pfam" id="PF00403">
    <property type="entry name" value="HMA"/>
    <property type="match status" value="1"/>
</dbReference>
<dbReference type="Proteomes" id="UP000253319">
    <property type="component" value="Unassembled WGS sequence"/>
</dbReference>
<dbReference type="InterPro" id="IPR006121">
    <property type="entry name" value="HMA_dom"/>
</dbReference>
<evidence type="ECO:0000313" key="3">
    <source>
        <dbReference type="EMBL" id="RBA28391.1"/>
    </source>
</evidence>
<gene>
    <name evidence="3" type="ORF">DPN68_06675</name>
</gene>
<accession>A0A365P1P7</accession>
<feature type="domain" description="HMA" evidence="2">
    <location>
        <begin position="40"/>
        <end position="107"/>
    </location>
</feature>
<comment type="caution">
    <text evidence="3">The sequence shown here is derived from an EMBL/GenBank/DDBJ whole genome shotgun (WGS) entry which is preliminary data.</text>
</comment>
<protein>
    <submittedName>
        <fullName evidence="3">Heavy metal transporter</fullName>
    </submittedName>
</protein>
<organism evidence="3 4">
    <name type="scientific">Flavobacterium tibetense</name>
    <dbReference type="NCBI Taxonomy" id="2233533"/>
    <lineage>
        <taxon>Bacteria</taxon>
        <taxon>Pseudomonadati</taxon>
        <taxon>Bacteroidota</taxon>
        <taxon>Flavobacteriia</taxon>
        <taxon>Flavobacteriales</taxon>
        <taxon>Flavobacteriaceae</taxon>
        <taxon>Flavobacterium</taxon>
    </lineage>
</organism>
<dbReference type="OrthoDB" id="1178902at2"/>
<sequence length="114" mass="12111">MKNLKFIAIATFALGTLVSCKNDAKETTEKTTISADAELATTNLTIDGMTCEIGCAKLIEGKLQGLNGVKEAKVDFETKTASITYDVSQQDITSLTATVEKAGGGELYKVVENK</sequence>
<keyword evidence="1" id="KW-0479">Metal-binding</keyword>
<dbReference type="FunFam" id="3.30.70.100:FF:000001">
    <property type="entry name" value="ATPase copper transporting beta"/>
    <property type="match status" value="1"/>
</dbReference>
<evidence type="ECO:0000256" key="1">
    <source>
        <dbReference type="ARBA" id="ARBA00022723"/>
    </source>
</evidence>
<reference evidence="3 4" key="1">
    <citation type="submission" date="2018-06" db="EMBL/GenBank/DDBJ databases">
        <title>Flavobacterium tibetense sp. nov., isolated from a wetland YonghuCo on Tibetan Plateau.</title>
        <authorList>
            <person name="Xing P."/>
            <person name="Phurbu D."/>
            <person name="Lu H."/>
        </authorList>
    </citation>
    <scope>NUCLEOTIDE SEQUENCE [LARGE SCALE GENOMIC DNA]</scope>
    <source>
        <strain evidence="3 4">YH5</strain>
    </source>
</reference>
<dbReference type="GO" id="GO:0046872">
    <property type="term" value="F:metal ion binding"/>
    <property type="evidence" value="ECO:0007669"/>
    <property type="project" value="UniProtKB-KW"/>
</dbReference>
<evidence type="ECO:0000259" key="2">
    <source>
        <dbReference type="PROSITE" id="PS50846"/>
    </source>
</evidence>
<dbReference type="SUPFAM" id="SSF55008">
    <property type="entry name" value="HMA, heavy metal-associated domain"/>
    <property type="match status" value="1"/>
</dbReference>
<dbReference type="EMBL" id="QLST01000007">
    <property type="protein sequence ID" value="RBA28391.1"/>
    <property type="molecule type" value="Genomic_DNA"/>
</dbReference>
<dbReference type="PROSITE" id="PS50846">
    <property type="entry name" value="HMA_2"/>
    <property type="match status" value="1"/>
</dbReference>